<evidence type="ECO:0008006" key="3">
    <source>
        <dbReference type="Google" id="ProtNLM"/>
    </source>
</evidence>
<feature type="non-terminal residue" evidence="1">
    <location>
        <position position="126"/>
    </location>
</feature>
<proteinExistence type="predicted"/>
<keyword evidence="2" id="KW-1185">Reference proteome</keyword>
<dbReference type="InParanoid" id="D8QG74"/>
<evidence type="ECO:0000313" key="1">
    <source>
        <dbReference type="EMBL" id="EFI93548.1"/>
    </source>
</evidence>
<dbReference type="HOGENOM" id="CLU_126676_0_0_1"/>
<gene>
    <name evidence="1" type="ORF">SCHCODRAFT_33302</name>
</gene>
<dbReference type="EMBL" id="GL377311">
    <property type="protein sequence ID" value="EFI93548.1"/>
    <property type="molecule type" value="Genomic_DNA"/>
</dbReference>
<evidence type="ECO:0000313" key="2">
    <source>
        <dbReference type="Proteomes" id="UP000007431"/>
    </source>
</evidence>
<dbReference type="Proteomes" id="UP000007431">
    <property type="component" value="Unassembled WGS sequence"/>
</dbReference>
<sequence>HAGALDTRMLTTENPAVVIARAKEVLAGMGLEIQVEHECKLRCIRPKKTAAFDDDAVDLSIDAESVPMQGAVEPLYGPPTHDALDEVRFALEITAFKNLEGQFLIEIRRLKGGLKSYKFLYETVRE</sequence>
<dbReference type="OMA" id="MEIMLES"/>
<feature type="non-terminal residue" evidence="1">
    <location>
        <position position="1"/>
    </location>
</feature>
<accession>D8QG74</accession>
<dbReference type="KEGG" id="scm:SCHCO_01339215"/>
<dbReference type="GeneID" id="9591918"/>
<name>D8QG74_SCHCM</name>
<dbReference type="STRING" id="578458.D8QG74"/>
<dbReference type="Gene3D" id="3.30.310.80">
    <property type="entry name" value="Kinase associated domain 1, KA1"/>
    <property type="match status" value="1"/>
</dbReference>
<dbReference type="AlphaFoldDB" id="D8QG74"/>
<protein>
    <recommendedName>
        <fullName evidence="3">Non-specific serine/threonine protein kinase</fullName>
    </recommendedName>
</protein>
<dbReference type="VEuPathDB" id="FungiDB:SCHCODRAFT_01339215"/>
<reference evidence="1 2" key="1">
    <citation type="journal article" date="2010" name="Nat. Biotechnol.">
        <title>Genome sequence of the model mushroom Schizophyllum commune.</title>
        <authorList>
            <person name="Ohm R.A."/>
            <person name="de Jong J.F."/>
            <person name="Lugones L.G."/>
            <person name="Aerts A."/>
            <person name="Kothe E."/>
            <person name="Stajich J.E."/>
            <person name="de Vries R.P."/>
            <person name="Record E."/>
            <person name="Levasseur A."/>
            <person name="Baker S.E."/>
            <person name="Bartholomew K.A."/>
            <person name="Coutinho P.M."/>
            <person name="Erdmann S."/>
            <person name="Fowler T.J."/>
            <person name="Gathman A.C."/>
            <person name="Lombard V."/>
            <person name="Henrissat B."/>
            <person name="Knabe N."/>
            <person name="Kuees U."/>
            <person name="Lilly W.W."/>
            <person name="Lindquist E."/>
            <person name="Lucas S."/>
            <person name="Magnuson J.K."/>
            <person name="Piumi F."/>
            <person name="Raudaskoski M."/>
            <person name="Salamov A."/>
            <person name="Schmutz J."/>
            <person name="Schwarze F.W.M.R."/>
            <person name="vanKuyk P.A."/>
            <person name="Horton J.S."/>
            <person name="Grigoriev I.V."/>
            <person name="Woesten H.A.B."/>
        </authorList>
    </citation>
    <scope>NUCLEOTIDE SEQUENCE [LARGE SCALE GENOMIC DNA]</scope>
    <source>
        <strain evidence="2">H4-8 / FGSC 9210</strain>
    </source>
</reference>
<organism evidence="2">
    <name type="scientific">Schizophyllum commune (strain H4-8 / FGSC 9210)</name>
    <name type="common">Split gill fungus</name>
    <dbReference type="NCBI Taxonomy" id="578458"/>
    <lineage>
        <taxon>Eukaryota</taxon>
        <taxon>Fungi</taxon>
        <taxon>Dikarya</taxon>
        <taxon>Basidiomycota</taxon>
        <taxon>Agaricomycotina</taxon>
        <taxon>Agaricomycetes</taxon>
        <taxon>Agaricomycetidae</taxon>
        <taxon>Agaricales</taxon>
        <taxon>Schizophyllaceae</taxon>
        <taxon>Schizophyllum</taxon>
    </lineage>
</organism>
<dbReference type="eggNOG" id="ENOG502SA1I">
    <property type="taxonomic scope" value="Eukaryota"/>
</dbReference>
<dbReference type="OrthoDB" id="193931at2759"/>